<evidence type="ECO:0000313" key="3">
    <source>
        <dbReference type="Proteomes" id="UP000807025"/>
    </source>
</evidence>
<feature type="region of interest" description="Disordered" evidence="1">
    <location>
        <begin position="1"/>
        <end position="22"/>
    </location>
</feature>
<name>A0A9P5ZL92_PLEER</name>
<dbReference type="Proteomes" id="UP000807025">
    <property type="component" value="Unassembled WGS sequence"/>
</dbReference>
<accession>A0A9P5ZL92</accession>
<reference evidence="2" key="1">
    <citation type="submission" date="2020-11" db="EMBL/GenBank/DDBJ databases">
        <authorList>
            <consortium name="DOE Joint Genome Institute"/>
            <person name="Ahrendt S."/>
            <person name="Riley R."/>
            <person name="Andreopoulos W."/>
            <person name="Labutti K."/>
            <person name="Pangilinan J."/>
            <person name="Ruiz-Duenas F.J."/>
            <person name="Barrasa J.M."/>
            <person name="Sanchez-Garcia M."/>
            <person name="Camarero S."/>
            <person name="Miyauchi S."/>
            <person name="Serrano A."/>
            <person name="Linde D."/>
            <person name="Babiker R."/>
            <person name="Drula E."/>
            <person name="Ayuso-Fernandez I."/>
            <person name="Pacheco R."/>
            <person name="Padilla G."/>
            <person name="Ferreira P."/>
            <person name="Barriuso J."/>
            <person name="Kellner H."/>
            <person name="Castanera R."/>
            <person name="Alfaro M."/>
            <person name="Ramirez L."/>
            <person name="Pisabarro A.G."/>
            <person name="Kuo A."/>
            <person name="Tritt A."/>
            <person name="Lipzen A."/>
            <person name="He G."/>
            <person name="Yan M."/>
            <person name="Ng V."/>
            <person name="Cullen D."/>
            <person name="Martin F."/>
            <person name="Rosso M.-N."/>
            <person name="Henrissat B."/>
            <person name="Hibbett D."/>
            <person name="Martinez A.T."/>
            <person name="Grigoriev I.V."/>
        </authorList>
    </citation>
    <scope>NUCLEOTIDE SEQUENCE</scope>
    <source>
        <strain evidence="2">ATCC 90797</strain>
    </source>
</reference>
<evidence type="ECO:0000313" key="2">
    <source>
        <dbReference type="EMBL" id="KAF9489350.1"/>
    </source>
</evidence>
<dbReference type="OrthoDB" id="10576954at2759"/>
<sequence length="180" mass="19910">MQQNAPANPPFPVTAKLDQRTLPCVPPPPPPSLYLTMSYPSNLSASPPTWLGNQSQGLLASIGDDYAHDNAAYPNNTTIIQYHNHNHGRGVVNHVQGNQQIHMNISLNCNPESSLLCDTFPVIEPYQTAVESLVDITQVLSELPRSRTVLTQREQLEGFLKMIVCAAKAMEIIRGRNSRR</sequence>
<gene>
    <name evidence="2" type="ORF">BDN71DRAFT_329134</name>
</gene>
<evidence type="ECO:0000256" key="1">
    <source>
        <dbReference type="SAM" id="MobiDB-lite"/>
    </source>
</evidence>
<dbReference type="AlphaFoldDB" id="A0A9P5ZL92"/>
<keyword evidence="3" id="KW-1185">Reference proteome</keyword>
<proteinExistence type="predicted"/>
<organism evidence="2 3">
    <name type="scientific">Pleurotus eryngii</name>
    <name type="common">Boletus of the steppes</name>
    <dbReference type="NCBI Taxonomy" id="5323"/>
    <lineage>
        <taxon>Eukaryota</taxon>
        <taxon>Fungi</taxon>
        <taxon>Dikarya</taxon>
        <taxon>Basidiomycota</taxon>
        <taxon>Agaricomycotina</taxon>
        <taxon>Agaricomycetes</taxon>
        <taxon>Agaricomycetidae</taxon>
        <taxon>Agaricales</taxon>
        <taxon>Pleurotineae</taxon>
        <taxon>Pleurotaceae</taxon>
        <taxon>Pleurotus</taxon>
    </lineage>
</organism>
<dbReference type="EMBL" id="MU154674">
    <property type="protein sequence ID" value="KAF9489350.1"/>
    <property type="molecule type" value="Genomic_DNA"/>
</dbReference>
<protein>
    <submittedName>
        <fullName evidence="2">Uncharacterized protein</fullName>
    </submittedName>
</protein>
<comment type="caution">
    <text evidence="2">The sequence shown here is derived from an EMBL/GenBank/DDBJ whole genome shotgun (WGS) entry which is preliminary data.</text>
</comment>